<dbReference type="Pfam" id="PF09481">
    <property type="entry name" value="CRISPR_Cse1"/>
    <property type="match status" value="1"/>
</dbReference>
<evidence type="ECO:0000313" key="3">
    <source>
        <dbReference type="Proteomes" id="UP000327011"/>
    </source>
</evidence>
<dbReference type="InterPro" id="IPR013381">
    <property type="entry name" value="CRISPR-assoc_prot_Cse1"/>
</dbReference>
<accession>A0A5J5K033</accession>
<evidence type="ECO:0000313" key="2">
    <source>
        <dbReference type="EMBL" id="KAA9376253.1"/>
    </source>
</evidence>
<protein>
    <submittedName>
        <fullName evidence="2">Type I-E CRISPR-associated protein Cse1/CasA</fullName>
    </submittedName>
</protein>
<dbReference type="EMBL" id="VYTZ01000008">
    <property type="protein sequence ID" value="KAA9376253.1"/>
    <property type="molecule type" value="Genomic_DNA"/>
</dbReference>
<dbReference type="CDD" id="cd09729">
    <property type="entry name" value="Cse1_I-E"/>
    <property type="match status" value="1"/>
</dbReference>
<dbReference type="Gene3D" id="1.10.132.100">
    <property type="match status" value="1"/>
</dbReference>
<keyword evidence="3" id="KW-1185">Reference proteome</keyword>
<feature type="region of interest" description="Disordered" evidence="1">
    <location>
        <begin position="537"/>
        <end position="558"/>
    </location>
</feature>
<comment type="caution">
    <text evidence="2">The sequence shown here is derived from an EMBL/GenBank/DDBJ whole genome shotgun (WGS) entry which is preliminary data.</text>
</comment>
<dbReference type="RefSeq" id="WP_150935643.1">
    <property type="nucleotide sequence ID" value="NZ_VYTZ01000008.1"/>
</dbReference>
<reference evidence="2 3" key="1">
    <citation type="submission" date="2019-09" db="EMBL/GenBank/DDBJ databases">
        <title>Screening of Novel Bioactive Compounds from Soil-Associated.</title>
        <authorList>
            <person name="Gong X."/>
        </authorList>
    </citation>
    <scope>NUCLEOTIDE SEQUENCE [LARGE SCALE GENOMIC DNA]</scope>
    <source>
        <strain evidence="2 3">Gxj-6</strain>
    </source>
</reference>
<proteinExistence type="predicted"/>
<dbReference type="AlphaFoldDB" id="A0A5J5K033"/>
<sequence>MDRFDLVHDGWLPLRRQDGAVVEAGIERALIEADTFAELVVELPTQVPALLRQVLLPVVADAVGLPADRAEWRRRFEAGAFTEDERDRIRAYLAEHGERFQAFGDTPFAQSGALEAVSGETKGAGLLVATESTGNNVPLFGARTEAEPPALTPAEAVRWLVHAHCWDTAAIKTGAKGDSKVKAGKTTGNPTGPLGQLGVLLPTGRTLYETLLLNLPIGPKSLLGSPHWRRPPAGAVWSAAGYPDGLLELWTWQSRRIRLVPEETPQGVRVRRVIVAAGDRMRELPEWEPHTAWKYDKPAAKAKAADRKPRRHVPGKAIWRGLEALLSVHRIDLDSGSVETSSLLRQAADLRVVGALQEDYPLRVEAFGIMYGNQSAVIEDVYHDRIPLPVAALQADAELYGALVEMTSQAERLSRAVNYLSADLRRAAGLDPIPWDKGQRPGEQLLHRLDPVVRRVLGHVGGLDDERLEAALLAWEQAAFRATRQIADDVFAAVPESVFAPRRSSGDQEASAVKPGLGHVEGKLRRDLAVILPRAAEQRRADRAVPSKTLPPTQAVGA</sequence>
<dbReference type="NCBIfam" id="TIGR02547">
    <property type="entry name" value="casA_cse1"/>
    <property type="match status" value="1"/>
</dbReference>
<name>A0A5J5K033_9ACTN</name>
<gene>
    <name evidence="2" type="primary">casA</name>
    <name evidence="2" type="ORF">F5972_22650</name>
</gene>
<evidence type="ECO:0000256" key="1">
    <source>
        <dbReference type="SAM" id="MobiDB-lite"/>
    </source>
</evidence>
<dbReference type="Proteomes" id="UP000327011">
    <property type="component" value="Unassembled WGS sequence"/>
</dbReference>
<organism evidence="2 3">
    <name type="scientific">Microbispora cellulosiformans</name>
    <dbReference type="NCBI Taxonomy" id="2614688"/>
    <lineage>
        <taxon>Bacteria</taxon>
        <taxon>Bacillati</taxon>
        <taxon>Actinomycetota</taxon>
        <taxon>Actinomycetes</taxon>
        <taxon>Streptosporangiales</taxon>
        <taxon>Streptosporangiaceae</taxon>
        <taxon>Microbispora</taxon>
    </lineage>
</organism>